<protein>
    <submittedName>
        <fullName evidence="2">Poly-gamma-glutamate biosynthesis protein PgsC</fullName>
    </submittedName>
</protein>
<dbReference type="KEGG" id="tem:JW646_13095"/>
<dbReference type="InterPro" id="IPR008338">
    <property type="entry name" value="Capsule_biosynth_CapC"/>
</dbReference>
<dbReference type="AlphaFoldDB" id="A0AAX2ZCX5"/>
<dbReference type="PRINTS" id="PR01759">
    <property type="entry name" value="CAPSULEPROTC"/>
</dbReference>
<dbReference type="EMBL" id="CP081135">
    <property type="protein sequence ID" value="UEL46570.1"/>
    <property type="molecule type" value="Genomic_DNA"/>
</dbReference>
<sequence length="149" mass="16565">MFITDFYMALIIGVASTLLFTEKTGITPGGLIAASYLALVFDSPITLALIFLVSFITYWLVNFVLPKFVILYGKRKFTATLIIAIVLKLVFEFAYPLTPFPTFEFRGIGVIVPALLANSYSRQGIKLTVISTLLMTGFVFALMQILYLV</sequence>
<accession>A0AAX2ZCX5</accession>
<dbReference type="RefSeq" id="WP_074914828.1">
    <property type="nucleotide sequence ID" value="NZ_CP081135.1"/>
</dbReference>
<name>A0AAX2ZCX5_9FIRM</name>
<keyword evidence="1" id="KW-0472">Membrane</keyword>
<feature type="transmembrane region" description="Helical" evidence="1">
    <location>
        <begin position="43"/>
        <end position="65"/>
    </location>
</feature>
<organism evidence="2 3">
    <name type="scientific">Terrisporobacter hibernicus</name>
    <dbReference type="NCBI Taxonomy" id="2813371"/>
    <lineage>
        <taxon>Bacteria</taxon>
        <taxon>Bacillati</taxon>
        <taxon>Bacillota</taxon>
        <taxon>Clostridia</taxon>
        <taxon>Peptostreptococcales</taxon>
        <taxon>Peptostreptococcaceae</taxon>
        <taxon>Terrisporobacter</taxon>
    </lineage>
</organism>
<evidence type="ECO:0000313" key="3">
    <source>
        <dbReference type="Proteomes" id="UP001198983"/>
    </source>
</evidence>
<feature type="transmembrane region" description="Helical" evidence="1">
    <location>
        <begin position="103"/>
        <end position="120"/>
    </location>
</feature>
<keyword evidence="1" id="KW-1133">Transmembrane helix</keyword>
<keyword evidence="1" id="KW-0812">Transmembrane</keyword>
<evidence type="ECO:0000256" key="1">
    <source>
        <dbReference type="SAM" id="Phobius"/>
    </source>
</evidence>
<feature type="transmembrane region" description="Helical" evidence="1">
    <location>
        <begin position="127"/>
        <end position="147"/>
    </location>
</feature>
<dbReference type="GO" id="GO:0016020">
    <property type="term" value="C:membrane"/>
    <property type="evidence" value="ECO:0007669"/>
    <property type="project" value="InterPro"/>
</dbReference>
<evidence type="ECO:0000313" key="2">
    <source>
        <dbReference type="EMBL" id="UEL46570.1"/>
    </source>
</evidence>
<dbReference type="GO" id="GO:0045227">
    <property type="term" value="P:capsule polysaccharide biosynthetic process"/>
    <property type="evidence" value="ECO:0007669"/>
    <property type="project" value="InterPro"/>
</dbReference>
<reference evidence="2 3" key="1">
    <citation type="journal article" date="2023" name="Int. J. Syst. Evol. Microbiol.">
        <title>Terrisporobacter hibernicus sp. nov., isolated from bovine faeces in Northern Ireland.</title>
        <authorList>
            <person name="Mitchell M."/>
            <person name="Nguyen S.V."/>
            <person name="Connor M."/>
            <person name="Fairley D.J."/>
            <person name="Donoghue O."/>
            <person name="Marshall H."/>
            <person name="Koolman L."/>
            <person name="McMullan G."/>
            <person name="Schaffer K.E."/>
            <person name="McGrath J.W."/>
            <person name="Fanning S."/>
        </authorList>
    </citation>
    <scope>NUCLEOTIDE SEQUENCE [LARGE SCALE GENOMIC DNA]</scope>
    <source>
        <strain evidence="2 3">MCA3</strain>
    </source>
</reference>
<proteinExistence type="predicted"/>
<gene>
    <name evidence="2" type="primary">pgsC</name>
    <name evidence="2" type="ORF">JW646_13095</name>
</gene>
<dbReference type="Proteomes" id="UP001198983">
    <property type="component" value="Chromosome"/>
</dbReference>
<dbReference type="Pfam" id="PF14102">
    <property type="entry name" value="Caps_synth_CapC"/>
    <property type="match status" value="1"/>
</dbReference>
<feature type="transmembrane region" description="Helical" evidence="1">
    <location>
        <begin position="77"/>
        <end position="97"/>
    </location>
</feature>
<dbReference type="NCBIfam" id="TIGR04011">
    <property type="entry name" value="poly_gGlu_PgsC"/>
    <property type="match status" value="1"/>
</dbReference>
<keyword evidence="3" id="KW-1185">Reference proteome</keyword>